<reference evidence="6" key="1">
    <citation type="journal article" date="2019" name="Int. J. Syst. Evol. Microbiol.">
        <title>The Global Catalogue of Microorganisms (GCM) 10K type strain sequencing project: providing services to taxonomists for standard genome sequencing and annotation.</title>
        <authorList>
            <consortium name="The Broad Institute Genomics Platform"/>
            <consortium name="The Broad Institute Genome Sequencing Center for Infectious Disease"/>
            <person name="Wu L."/>
            <person name="Ma J."/>
        </authorList>
    </citation>
    <scope>NUCLEOTIDE SEQUENCE [LARGE SCALE GENOMIC DNA]</scope>
    <source>
        <strain evidence="6">KCTC 12861</strain>
    </source>
</reference>
<dbReference type="NCBIfam" id="TIGR00254">
    <property type="entry name" value="GGDEF"/>
    <property type="match status" value="1"/>
</dbReference>
<dbReference type="InterPro" id="IPR000700">
    <property type="entry name" value="PAS-assoc_C"/>
</dbReference>
<dbReference type="CDD" id="cd01948">
    <property type="entry name" value="EAL"/>
    <property type="match status" value="1"/>
</dbReference>
<dbReference type="NCBIfam" id="TIGR00229">
    <property type="entry name" value="sensory_box"/>
    <property type="match status" value="1"/>
</dbReference>
<dbReference type="InterPro" id="IPR001610">
    <property type="entry name" value="PAC"/>
</dbReference>
<dbReference type="Gene3D" id="3.30.70.270">
    <property type="match status" value="1"/>
</dbReference>
<dbReference type="Pfam" id="PF00990">
    <property type="entry name" value="GGDEF"/>
    <property type="match status" value="1"/>
</dbReference>
<evidence type="ECO:0000313" key="5">
    <source>
        <dbReference type="EMBL" id="GHB43264.1"/>
    </source>
</evidence>
<feature type="domain" description="PAS" evidence="1">
    <location>
        <begin position="11"/>
        <end position="62"/>
    </location>
</feature>
<dbReference type="Proteomes" id="UP000637980">
    <property type="component" value="Unassembled WGS sequence"/>
</dbReference>
<dbReference type="PANTHER" id="PTHR44757">
    <property type="entry name" value="DIGUANYLATE CYCLASE DGCP"/>
    <property type="match status" value="1"/>
</dbReference>
<keyword evidence="6" id="KW-1185">Reference proteome</keyword>
<dbReference type="PROSITE" id="PS50887">
    <property type="entry name" value="GGDEF"/>
    <property type="match status" value="1"/>
</dbReference>
<dbReference type="InterPro" id="IPR035965">
    <property type="entry name" value="PAS-like_dom_sf"/>
</dbReference>
<dbReference type="CDD" id="cd00130">
    <property type="entry name" value="PAS"/>
    <property type="match status" value="1"/>
</dbReference>
<evidence type="ECO:0000259" key="2">
    <source>
        <dbReference type="PROSITE" id="PS50113"/>
    </source>
</evidence>
<accession>A0ABQ3EJT0</accession>
<protein>
    <submittedName>
        <fullName evidence="5">Uncharacterized protein</fullName>
    </submittedName>
</protein>
<dbReference type="SMART" id="SM00267">
    <property type="entry name" value="GGDEF"/>
    <property type="match status" value="1"/>
</dbReference>
<dbReference type="InterPro" id="IPR043128">
    <property type="entry name" value="Rev_trsase/Diguanyl_cyclase"/>
</dbReference>
<feature type="domain" description="EAL" evidence="3">
    <location>
        <begin position="310"/>
        <end position="565"/>
    </location>
</feature>
<dbReference type="Gene3D" id="3.30.450.20">
    <property type="entry name" value="PAS domain"/>
    <property type="match status" value="1"/>
</dbReference>
<evidence type="ECO:0000259" key="1">
    <source>
        <dbReference type="PROSITE" id="PS50112"/>
    </source>
</evidence>
<evidence type="ECO:0000259" key="4">
    <source>
        <dbReference type="PROSITE" id="PS50887"/>
    </source>
</evidence>
<dbReference type="SMART" id="SM00091">
    <property type="entry name" value="PAS"/>
    <property type="match status" value="1"/>
</dbReference>
<dbReference type="Pfam" id="PF13426">
    <property type="entry name" value="PAS_9"/>
    <property type="match status" value="1"/>
</dbReference>
<comment type="caution">
    <text evidence="5">The sequence shown here is derived from an EMBL/GenBank/DDBJ whole genome shotgun (WGS) entry which is preliminary data.</text>
</comment>
<dbReference type="SUPFAM" id="SSF141868">
    <property type="entry name" value="EAL domain-like"/>
    <property type="match status" value="1"/>
</dbReference>
<dbReference type="Gene3D" id="3.20.20.450">
    <property type="entry name" value="EAL domain"/>
    <property type="match status" value="1"/>
</dbReference>
<dbReference type="InterPro" id="IPR052155">
    <property type="entry name" value="Biofilm_reg_signaling"/>
</dbReference>
<dbReference type="SMART" id="SM00052">
    <property type="entry name" value="EAL"/>
    <property type="match status" value="1"/>
</dbReference>
<dbReference type="PANTHER" id="PTHR44757:SF2">
    <property type="entry name" value="BIOFILM ARCHITECTURE MAINTENANCE PROTEIN MBAA"/>
    <property type="match status" value="1"/>
</dbReference>
<dbReference type="Pfam" id="PF00563">
    <property type="entry name" value="EAL"/>
    <property type="match status" value="1"/>
</dbReference>
<dbReference type="SUPFAM" id="SSF55073">
    <property type="entry name" value="Nucleotide cyclase"/>
    <property type="match status" value="1"/>
</dbReference>
<dbReference type="EMBL" id="BMXE01000007">
    <property type="protein sequence ID" value="GHB43264.1"/>
    <property type="molecule type" value="Genomic_DNA"/>
</dbReference>
<evidence type="ECO:0000259" key="3">
    <source>
        <dbReference type="PROSITE" id="PS50883"/>
    </source>
</evidence>
<feature type="domain" description="PAC" evidence="2">
    <location>
        <begin position="82"/>
        <end position="138"/>
    </location>
</feature>
<dbReference type="PROSITE" id="PS50112">
    <property type="entry name" value="PAS"/>
    <property type="match status" value="1"/>
</dbReference>
<dbReference type="InterPro" id="IPR035919">
    <property type="entry name" value="EAL_sf"/>
</dbReference>
<sequence>MNLSEDLVPVPPELLSVAVEQCAETIMVADHEGTIVYVNSQFEKVTGYSTDYAIGRNLDFLQSGKTSPETFDELWATLANGEPWEGEFINRRKDGSEYIEHSRISPVEWESGSANKQYYLAIKKDVTAKKACEEKLSKLAYTDALTGLPNRAHFLLELEKAIETSKQSDRQFAVIYIDLNRFKEINDTLGHDAGDKFLVQAAMRFASVVADNALLSRLGGDEFVILLRDTSVAEAEMTAHRLRTAMVAPIDLGEQAPILSASIGVAFSQTTGTSTGTMLKQADIAMYHSKYNNLDFSFYTTEMEDVVVRKVQIADKLTTAIEEGSLRLEYQPIVDLQSNELAGVEALMRWEDQQLGPISPAEFVPIAEFQNIIVEISNWLLKETACQYHQWVAEGFALSGRIAINLSERELAKPNRVTEILSLLESLEVSPEIYEIELTETAFISEAGHTQANLDALAQAGMVITIDDFGTGHSALWQLRTQKLDKLKIDQSFVQKMEADQATRDIVEAITAMANLLDLKVIAEGVENLCQVELLNDIKCSYAQGYHFAKPLTAKTFASDWLGKAQVAA</sequence>
<dbReference type="SMART" id="SM00086">
    <property type="entry name" value="PAC"/>
    <property type="match status" value="1"/>
</dbReference>
<name>A0ABQ3EJT0_9HYPH</name>
<gene>
    <name evidence="5" type="ORF">GCM10007094_35860</name>
</gene>
<feature type="domain" description="GGDEF" evidence="4">
    <location>
        <begin position="170"/>
        <end position="302"/>
    </location>
</feature>
<evidence type="ECO:0000313" key="6">
    <source>
        <dbReference type="Proteomes" id="UP000637980"/>
    </source>
</evidence>
<dbReference type="PROSITE" id="PS50113">
    <property type="entry name" value="PAC"/>
    <property type="match status" value="1"/>
</dbReference>
<dbReference type="InterPro" id="IPR001633">
    <property type="entry name" value="EAL_dom"/>
</dbReference>
<dbReference type="PROSITE" id="PS50883">
    <property type="entry name" value="EAL"/>
    <property type="match status" value="1"/>
</dbReference>
<dbReference type="InterPro" id="IPR000160">
    <property type="entry name" value="GGDEF_dom"/>
</dbReference>
<dbReference type="SUPFAM" id="SSF55785">
    <property type="entry name" value="PYP-like sensor domain (PAS domain)"/>
    <property type="match status" value="1"/>
</dbReference>
<dbReference type="InterPro" id="IPR029787">
    <property type="entry name" value="Nucleotide_cyclase"/>
</dbReference>
<dbReference type="InterPro" id="IPR000014">
    <property type="entry name" value="PAS"/>
</dbReference>
<organism evidence="5 6">
    <name type="scientific">Pseudovibrio japonicus</name>
    <dbReference type="NCBI Taxonomy" id="366534"/>
    <lineage>
        <taxon>Bacteria</taxon>
        <taxon>Pseudomonadati</taxon>
        <taxon>Pseudomonadota</taxon>
        <taxon>Alphaproteobacteria</taxon>
        <taxon>Hyphomicrobiales</taxon>
        <taxon>Stappiaceae</taxon>
        <taxon>Pseudovibrio</taxon>
    </lineage>
</organism>
<dbReference type="RefSeq" id="WP_209009226.1">
    <property type="nucleotide sequence ID" value="NZ_BMXE01000007.1"/>
</dbReference>
<dbReference type="CDD" id="cd01949">
    <property type="entry name" value="GGDEF"/>
    <property type="match status" value="1"/>
</dbReference>
<proteinExistence type="predicted"/>